<keyword evidence="1" id="KW-0732">Signal</keyword>
<comment type="caution">
    <text evidence="3">The sequence shown here is derived from an EMBL/GenBank/DDBJ whole genome shotgun (WGS) entry which is preliminary data.</text>
</comment>
<evidence type="ECO:0000256" key="1">
    <source>
        <dbReference type="ARBA" id="ARBA00022729"/>
    </source>
</evidence>
<gene>
    <name evidence="3" type="ORF">HBP98_04880</name>
</gene>
<dbReference type="AlphaFoldDB" id="A0A7X1A4Z9"/>
<feature type="domain" description="GW" evidence="2">
    <location>
        <begin position="64"/>
        <end position="146"/>
    </location>
</feature>
<dbReference type="InterPro" id="IPR038200">
    <property type="entry name" value="GW_dom_sf"/>
</dbReference>
<dbReference type="Pfam" id="PF13457">
    <property type="entry name" value="GW"/>
    <property type="match status" value="2"/>
</dbReference>
<reference evidence="3 4" key="1">
    <citation type="submission" date="2020-03" db="EMBL/GenBank/DDBJ databases">
        <title>Soil Listeria distribution.</title>
        <authorList>
            <person name="Liao J."/>
            <person name="Wiedmann M."/>
        </authorList>
    </citation>
    <scope>NUCLEOTIDE SEQUENCE [LARGE SCALE GENOMIC DNA]</scope>
    <source>
        <strain evidence="3 4">FSL L7-1850</strain>
    </source>
</reference>
<sequence>MLAKKGEGGEKREFRLPKTKQKGEFEMVNRKKLLKKGFIVLMVALLTLVVIPQKGEAAYSTITSSKNVNYSMDIVKTDIKYNVFKNAPYNLPNSTLVSDSVNFIGSKYQAVKEVVTDNSRTWVNFKDLNGTEIGWVDKNAVKQGANFRTVTASENVNYYMEIVPTEIRYNVYSSGPHNTPNSALVNNSSAYFKQKFRAVKEVETDSERTWVNFVDSTGQDVGWIDVNAVQFEGSASITIAEIGKYIEDGEANPLEFGLTEQEALENKLAFEAMSDKERASMISVLSDPELLSIYTESEGDLLEDPSPANPLLRGTYNKTLYVPLKTFGITWMKWGIRGNYTTDANRTKVIKANSIKTYLDYKSPIFILYSSKVLDEYCSVSGGKFISTSKVNVQGGYGVWGMQVMRQTIKTSINAKGKGTYSVTAKAL</sequence>
<evidence type="ECO:0000313" key="4">
    <source>
        <dbReference type="Proteomes" id="UP000546244"/>
    </source>
</evidence>
<dbReference type="Gene3D" id="2.30.30.170">
    <property type="match status" value="2"/>
</dbReference>
<feature type="domain" description="GW" evidence="2">
    <location>
        <begin position="152"/>
        <end position="234"/>
    </location>
</feature>
<dbReference type="InterPro" id="IPR025987">
    <property type="entry name" value="GW_dom"/>
</dbReference>
<dbReference type="PROSITE" id="PS51780">
    <property type="entry name" value="GW"/>
    <property type="match status" value="2"/>
</dbReference>
<dbReference type="SUPFAM" id="SSF82057">
    <property type="entry name" value="Prokaryotic SH3-related domain"/>
    <property type="match status" value="2"/>
</dbReference>
<dbReference type="RefSeq" id="WP_185618178.1">
    <property type="nucleotide sequence ID" value="NZ_JAARMV010000001.1"/>
</dbReference>
<accession>A0A7X1A4Z9</accession>
<name>A0A7X1A4Z9_9LIST</name>
<dbReference type="Proteomes" id="UP000546244">
    <property type="component" value="Unassembled WGS sequence"/>
</dbReference>
<evidence type="ECO:0000313" key="3">
    <source>
        <dbReference type="EMBL" id="MBC2371340.1"/>
    </source>
</evidence>
<organism evidence="3 4">
    <name type="scientific">Listeria booriae</name>
    <dbReference type="NCBI Taxonomy" id="1552123"/>
    <lineage>
        <taxon>Bacteria</taxon>
        <taxon>Bacillati</taxon>
        <taxon>Bacillota</taxon>
        <taxon>Bacilli</taxon>
        <taxon>Bacillales</taxon>
        <taxon>Listeriaceae</taxon>
        <taxon>Listeria</taxon>
    </lineage>
</organism>
<dbReference type="EMBL" id="JAARMV010000001">
    <property type="protein sequence ID" value="MBC2371340.1"/>
    <property type="molecule type" value="Genomic_DNA"/>
</dbReference>
<evidence type="ECO:0000259" key="2">
    <source>
        <dbReference type="PROSITE" id="PS51780"/>
    </source>
</evidence>
<protein>
    <recommendedName>
        <fullName evidence="2">GW domain-containing protein</fullName>
    </recommendedName>
</protein>
<proteinExistence type="predicted"/>